<dbReference type="InterPro" id="IPR004808">
    <property type="entry name" value="AP_endonuc_1"/>
</dbReference>
<evidence type="ECO:0000259" key="8">
    <source>
        <dbReference type="Pfam" id="PF03372"/>
    </source>
</evidence>
<gene>
    <name evidence="9" type="ORF">GGD88_000929</name>
</gene>
<comment type="similarity">
    <text evidence="1">Belongs to the DNA repair enzymes AP/ExoA family.</text>
</comment>
<feature type="active site" description="Proton acceptor" evidence="5">
    <location>
        <position position="254"/>
    </location>
</feature>
<evidence type="ECO:0000256" key="4">
    <source>
        <dbReference type="ARBA" id="ARBA00022842"/>
    </source>
</evidence>
<keyword evidence="10" id="KW-1185">Reference proteome</keyword>
<evidence type="ECO:0000256" key="5">
    <source>
        <dbReference type="PIRSR" id="PIRSR604808-1"/>
    </source>
</evidence>
<feature type="site" description="Interaction with DNA substrate" evidence="7">
    <location>
        <position position="254"/>
    </location>
</feature>
<organism evidence="9 10">
    <name type="scientific">Roseospira goensis</name>
    <dbReference type="NCBI Taxonomy" id="391922"/>
    <lineage>
        <taxon>Bacteria</taxon>
        <taxon>Pseudomonadati</taxon>
        <taxon>Pseudomonadota</taxon>
        <taxon>Alphaproteobacteria</taxon>
        <taxon>Rhodospirillales</taxon>
        <taxon>Rhodospirillaceae</taxon>
        <taxon>Roseospira</taxon>
    </lineage>
</organism>
<dbReference type="InterPro" id="IPR037493">
    <property type="entry name" value="ExoIII-like"/>
</dbReference>
<dbReference type="InterPro" id="IPR036691">
    <property type="entry name" value="Endo/exonu/phosph_ase_sf"/>
</dbReference>
<comment type="caution">
    <text evidence="9">The sequence shown here is derived from an EMBL/GenBank/DDBJ whole genome shotgun (WGS) entry which is preliminary data.</text>
</comment>
<dbReference type="PANTHER" id="PTHR43250">
    <property type="entry name" value="EXODEOXYRIBONUCLEASE III"/>
    <property type="match status" value="1"/>
</dbReference>
<dbReference type="AlphaFoldDB" id="A0A7W6WK97"/>
<dbReference type="PROSITE" id="PS51435">
    <property type="entry name" value="AP_NUCLEASE_F1_4"/>
    <property type="match status" value="1"/>
</dbReference>
<feature type="site" description="Important for catalytic activity" evidence="7">
    <location>
        <position position="224"/>
    </location>
</feature>
<feature type="site" description="Transition state stabilizer" evidence="7">
    <location>
        <position position="155"/>
    </location>
</feature>
<evidence type="ECO:0000256" key="2">
    <source>
        <dbReference type="ARBA" id="ARBA00022723"/>
    </source>
</evidence>
<comment type="cofactor">
    <cofactor evidence="6">
        <name>Mg(2+)</name>
        <dbReference type="ChEBI" id="CHEBI:18420"/>
    </cofactor>
    <cofactor evidence="6">
        <name>Mn(2+)</name>
        <dbReference type="ChEBI" id="CHEBI:29035"/>
    </cofactor>
    <text evidence="6">Probably binds two magnesium or manganese ions per subunit.</text>
</comment>
<keyword evidence="3 9" id="KW-0378">Hydrolase</keyword>
<dbReference type="NCBIfam" id="TIGR00195">
    <property type="entry name" value="exoDNase_III"/>
    <property type="match status" value="1"/>
</dbReference>
<dbReference type="GO" id="GO:0008311">
    <property type="term" value="F:double-stranded DNA 3'-5' DNA exonuclease activity"/>
    <property type="evidence" value="ECO:0007669"/>
    <property type="project" value="UniProtKB-EC"/>
</dbReference>
<evidence type="ECO:0000313" key="10">
    <source>
        <dbReference type="Proteomes" id="UP000555728"/>
    </source>
</evidence>
<protein>
    <submittedName>
        <fullName evidence="9">Exodeoxyribonuclease-3</fullName>
        <ecNumber evidence="9">3.1.11.2</ecNumber>
    </submittedName>
</protein>
<evidence type="ECO:0000256" key="1">
    <source>
        <dbReference type="ARBA" id="ARBA00007092"/>
    </source>
</evidence>
<dbReference type="EMBL" id="JACIGI010000005">
    <property type="protein sequence ID" value="MBB4285212.1"/>
    <property type="molecule type" value="Genomic_DNA"/>
</dbReference>
<dbReference type="RefSeq" id="WP_184432189.1">
    <property type="nucleotide sequence ID" value="NZ_JACIGI010000005.1"/>
</dbReference>
<feature type="binding site" evidence="6">
    <location>
        <position position="153"/>
    </location>
    <ligand>
        <name>Mg(2+)</name>
        <dbReference type="ChEBI" id="CHEBI:18420"/>
        <label>1</label>
    </ligand>
</feature>
<feature type="binding site" evidence="6">
    <location>
        <position position="8"/>
    </location>
    <ligand>
        <name>Mg(2+)</name>
        <dbReference type="ChEBI" id="CHEBI:18420"/>
        <label>1</label>
    </ligand>
</feature>
<feature type="binding site" evidence="6">
    <location>
        <position position="35"/>
    </location>
    <ligand>
        <name>Mg(2+)</name>
        <dbReference type="ChEBI" id="CHEBI:18420"/>
        <label>1</label>
    </ligand>
</feature>
<sequence>MPTIATWNVNSIKARLPAVLRWLERARPDVALLQEIKTVDAGFPASEIEDLGYACAVHGQKTYNGVAILSRIGLEDVSRGLPDRPDDGEDEQARYIEAVVGGRAPLRVASLYLPNGNPSDSPKFAYKLAWMERLRAHAAALRDHDEAVVLGGDYNVCPTDGDVYDPEGWRDDALCRPESRERFRALLHLGYTDAIAVRHPRPGVYTFWDYQGGAWQKDNGLRIDHLLLSPLAADRLEDAGVDRVPRGEAKASDHTPAWVTLRDPA</sequence>
<feature type="binding site" evidence="6">
    <location>
        <position position="254"/>
    </location>
    <ligand>
        <name>Mg(2+)</name>
        <dbReference type="ChEBI" id="CHEBI:18420"/>
        <label>1</label>
    </ligand>
</feature>
<dbReference type="GO" id="GO:0046872">
    <property type="term" value="F:metal ion binding"/>
    <property type="evidence" value="ECO:0007669"/>
    <property type="project" value="UniProtKB-KW"/>
</dbReference>
<evidence type="ECO:0000256" key="3">
    <source>
        <dbReference type="ARBA" id="ARBA00022801"/>
    </source>
</evidence>
<feature type="domain" description="Endonuclease/exonuclease/phosphatase" evidence="8">
    <location>
        <begin position="5"/>
        <end position="254"/>
    </location>
</feature>
<keyword evidence="6" id="KW-0464">Manganese</keyword>
<dbReference type="Gene3D" id="3.60.10.10">
    <property type="entry name" value="Endonuclease/exonuclease/phosphatase"/>
    <property type="match status" value="1"/>
</dbReference>
<dbReference type="Pfam" id="PF03372">
    <property type="entry name" value="Exo_endo_phos"/>
    <property type="match status" value="1"/>
</dbReference>
<dbReference type="GO" id="GO:0006281">
    <property type="term" value="P:DNA repair"/>
    <property type="evidence" value="ECO:0007669"/>
    <property type="project" value="InterPro"/>
</dbReference>
<dbReference type="SUPFAM" id="SSF56219">
    <property type="entry name" value="DNase I-like"/>
    <property type="match status" value="1"/>
</dbReference>
<keyword evidence="2 6" id="KW-0479">Metal-binding</keyword>
<accession>A0A7W6WK97</accession>
<reference evidence="9 10" key="1">
    <citation type="submission" date="2020-08" db="EMBL/GenBank/DDBJ databases">
        <title>Genome sequencing of Purple Non-Sulfur Bacteria from various extreme environments.</title>
        <authorList>
            <person name="Mayer M."/>
        </authorList>
    </citation>
    <scope>NUCLEOTIDE SEQUENCE [LARGE SCALE GENOMIC DNA]</scope>
    <source>
        <strain evidence="9 10">JA135</strain>
    </source>
</reference>
<evidence type="ECO:0000256" key="6">
    <source>
        <dbReference type="PIRSR" id="PIRSR604808-2"/>
    </source>
</evidence>
<dbReference type="Proteomes" id="UP000555728">
    <property type="component" value="Unassembled WGS sequence"/>
</dbReference>
<evidence type="ECO:0000256" key="7">
    <source>
        <dbReference type="PIRSR" id="PIRSR604808-3"/>
    </source>
</evidence>
<dbReference type="PANTHER" id="PTHR43250:SF1">
    <property type="entry name" value="EXODEOXYRIBONUCLEASE III"/>
    <property type="match status" value="1"/>
</dbReference>
<proteinExistence type="inferred from homology"/>
<feature type="binding site" evidence="6">
    <location>
        <position position="155"/>
    </location>
    <ligand>
        <name>Mg(2+)</name>
        <dbReference type="ChEBI" id="CHEBI:18420"/>
        <label>1</label>
    </ligand>
</feature>
<feature type="active site" description="Proton donor/acceptor" evidence="5">
    <location>
        <position position="153"/>
    </location>
</feature>
<keyword evidence="4 6" id="KW-0460">Magnesium</keyword>
<feature type="active site" evidence="5">
    <location>
        <position position="112"/>
    </location>
</feature>
<dbReference type="EC" id="3.1.11.2" evidence="9"/>
<dbReference type="InterPro" id="IPR005135">
    <property type="entry name" value="Endo/exonuclease/phosphatase"/>
</dbReference>
<feature type="binding site" evidence="6">
    <location>
        <position position="253"/>
    </location>
    <ligand>
        <name>Mg(2+)</name>
        <dbReference type="ChEBI" id="CHEBI:18420"/>
        <label>1</label>
    </ligand>
</feature>
<evidence type="ECO:0000313" key="9">
    <source>
        <dbReference type="EMBL" id="MBB4285212.1"/>
    </source>
</evidence>
<name>A0A7W6WK97_9PROT</name>
<dbReference type="NCBIfam" id="TIGR00633">
    <property type="entry name" value="xth"/>
    <property type="match status" value="1"/>
</dbReference>
<dbReference type="CDD" id="cd09086">
    <property type="entry name" value="ExoIII-like_AP-endo"/>
    <property type="match status" value="1"/>
</dbReference>